<dbReference type="SUPFAM" id="SSF46785">
    <property type="entry name" value="Winged helix' DNA-binding domain"/>
    <property type="match status" value="1"/>
</dbReference>
<dbReference type="Pfam" id="PF00412">
    <property type="entry name" value="LIM"/>
    <property type="match status" value="1"/>
</dbReference>
<gene>
    <name evidence="4" type="ORF">GX426_11230</name>
</gene>
<feature type="domain" description="LIM zinc-binding" evidence="3">
    <location>
        <begin position="3"/>
        <end position="34"/>
    </location>
</feature>
<accession>A0A7K4AL17</accession>
<evidence type="ECO:0000259" key="3">
    <source>
        <dbReference type="Pfam" id="PF00412"/>
    </source>
</evidence>
<dbReference type="InterPro" id="IPR036388">
    <property type="entry name" value="WH-like_DNA-bd_sf"/>
</dbReference>
<dbReference type="EMBL" id="JAAYUN010000216">
    <property type="protein sequence ID" value="NLJ23659.1"/>
    <property type="molecule type" value="Genomic_DNA"/>
</dbReference>
<evidence type="ECO:0000256" key="1">
    <source>
        <dbReference type="ARBA" id="ARBA00022723"/>
    </source>
</evidence>
<evidence type="ECO:0000256" key="2">
    <source>
        <dbReference type="ARBA" id="ARBA00022833"/>
    </source>
</evidence>
<dbReference type="InterPro" id="IPR001781">
    <property type="entry name" value="Znf_LIM"/>
</dbReference>
<dbReference type="OMA" id="ECIKEAH"/>
<dbReference type="Proteomes" id="UP000544742">
    <property type="component" value="Unassembled WGS sequence"/>
</dbReference>
<keyword evidence="1" id="KW-0479">Metal-binding</keyword>
<organism evidence="4 5">
    <name type="scientific">Methanothrix soehngenii</name>
    <name type="common">Methanosaeta concilii</name>
    <dbReference type="NCBI Taxonomy" id="2223"/>
    <lineage>
        <taxon>Archaea</taxon>
        <taxon>Methanobacteriati</taxon>
        <taxon>Methanobacteriota</taxon>
        <taxon>Stenosarchaea group</taxon>
        <taxon>Methanomicrobia</taxon>
        <taxon>Methanotrichales</taxon>
        <taxon>Methanotrichaceae</taxon>
        <taxon>Methanothrix</taxon>
    </lineage>
</organism>
<reference evidence="4 5" key="1">
    <citation type="journal article" date="2020" name="Biotechnol. Biofuels">
        <title>New insights from the biogas microbiome by comprehensive genome-resolved metagenomics of nearly 1600 species originating from multiple anaerobic digesters.</title>
        <authorList>
            <person name="Campanaro S."/>
            <person name="Treu L."/>
            <person name="Rodriguez-R L.M."/>
            <person name="Kovalovszki A."/>
            <person name="Ziels R.M."/>
            <person name="Maus I."/>
            <person name="Zhu X."/>
            <person name="Kougias P.G."/>
            <person name="Basile A."/>
            <person name="Luo G."/>
            <person name="Schluter A."/>
            <person name="Konstantinidis K.T."/>
            <person name="Angelidaki I."/>
        </authorList>
    </citation>
    <scope>NUCLEOTIDE SEQUENCE [LARGE SCALE GENOMIC DNA]</scope>
    <source>
        <strain evidence="4">AS27yjCOA_157</strain>
    </source>
</reference>
<protein>
    <recommendedName>
        <fullName evidence="3">LIM zinc-binding domain-containing protein</fullName>
    </recommendedName>
</protein>
<dbReference type="AlphaFoldDB" id="A0A7K4AL17"/>
<dbReference type="InterPro" id="IPR036390">
    <property type="entry name" value="WH_DNA-bd_sf"/>
</dbReference>
<keyword evidence="2" id="KW-0862">Zinc</keyword>
<evidence type="ECO:0000313" key="4">
    <source>
        <dbReference type="EMBL" id="NLJ23659.1"/>
    </source>
</evidence>
<name>A0A7K4AL17_METSH</name>
<dbReference type="RefSeq" id="WP_013719265.1">
    <property type="nucleotide sequence ID" value="NZ_CAJYDL010000001.1"/>
</dbReference>
<dbReference type="GO" id="GO:0046872">
    <property type="term" value="F:metal ion binding"/>
    <property type="evidence" value="ECO:0007669"/>
    <property type="project" value="UniProtKB-KW"/>
</dbReference>
<dbReference type="Gene3D" id="2.10.110.10">
    <property type="entry name" value="Cysteine Rich Protein"/>
    <property type="match status" value="1"/>
</dbReference>
<proteinExistence type="predicted"/>
<evidence type="ECO:0000313" key="5">
    <source>
        <dbReference type="Proteomes" id="UP000544742"/>
    </source>
</evidence>
<dbReference type="Gene3D" id="1.10.10.10">
    <property type="entry name" value="Winged helix-like DNA-binding domain superfamily/Winged helix DNA-binding domain"/>
    <property type="match status" value="1"/>
</dbReference>
<dbReference type="GeneID" id="10461151"/>
<sequence>MSDCIRCQKCGKDVPEDEVFATEGKTFCEDCYIDVNNRIRVCDPWGERSKKIYRESHGLEGTDGLTDQQKEIYEYIQSQGKATMADIGKRFNLSEAELNNQFAILRHCQLLKGKKEGDSVYIVPW</sequence>
<comment type="caution">
    <text evidence="4">The sequence shown here is derived from an EMBL/GenBank/DDBJ whole genome shotgun (WGS) entry which is preliminary data.</text>
</comment>